<keyword evidence="3" id="KW-0326">Glycosidase</keyword>
<evidence type="ECO:0000256" key="1">
    <source>
        <dbReference type="ARBA" id="ARBA00007754"/>
    </source>
</evidence>
<evidence type="ECO:0000313" key="6">
    <source>
        <dbReference type="EMBL" id="OJI82461.1"/>
    </source>
</evidence>
<keyword evidence="7" id="KW-1185">Reference proteome</keyword>
<dbReference type="OrthoDB" id="5286354at2759"/>
<dbReference type="PRINTS" id="PR00739">
    <property type="entry name" value="GLHYDRLASE26"/>
</dbReference>
<name>A0A1L9MZL6_ASPTC</name>
<organism evidence="6 7">
    <name type="scientific">Aspergillus tubingensis (strain CBS 134.48)</name>
    <dbReference type="NCBI Taxonomy" id="767770"/>
    <lineage>
        <taxon>Eukaryota</taxon>
        <taxon>Fungi</taxon>
        <taxon>Dikarya</taxon>
        <taxon>Ascomycota</taxon>
        <taxon>Pezizomycotina</taxon>
        <taxon>Eurotiomycetes</taxon>
        <taxon>Eurotiomycetidae</taxon>
        <taxon>Eurotiales</taxon>
        <taxon>Aspergillaceae</taxon>
        <taxon>Aspergillus</taxon>
        <taxon>Aspergillus subgen. Circumdati</taxon>
    </lineage>
</organism>
<proteinExistence type="inferred from homology"/>
<dbReference type="EMBL" id="KV878204">
    <property type="protein sequence ID" value="OJI82461.1"/>
    <property type="molecule type" value="Genomic_DNA"/>
</dbReference>
<evidence type="ECO:0000256" key="3">
    <source>
        <dbReference type="ARBA" id="ARBA00023295"/>
    </source>
</evidence>
<evidence type="ECO:0000256" key="4">
    <source>
        <dbReference type="PROSITE-ProRule" id="PRU01100"/>
    </source>
</evidence>
<dbReference type="SUPFAM" id="SSF51445">
    <property type="entry name" value="(Trans)glycosidases"/>
    <property type="match status" value="1"/>
</dbReference>
<dbReference type="AlphaFoldDB" id="A0A1L9MZL6"/>
<dbReference type="VEuPathDB" id="FungiDB:ASPTUDRAFT_930648"/>
<reference evidence="7" key="1">
    <citation type="journal article" date="2017" name="Genome Biol.">
        <title>Comparative genomics reveals high biological diversity and specific adaptations in the industrially and medically important fungal genus Aspergillus.</title>
        <authorList>
            <person name="de Vries R.P."/>
            <person name="Riley R."/>
            <person name="Wiebenga A."/>
            <person name="Aguilar-Osorio G."/>
            <person name="Amillis S."/>
            <person name="Uchima C.A."/>
            <person name="Anderluh G."/>
            <person name="Asadollahi M."/>
            <person name="Askin M."/>
            <person name="Barry K."/>
            <person name="Battaglia E."/>
            <person name="Bayram O."/>
            <person name="Benocci T."/>
            <person name="Braus-Stromeyer S.A."/>
            <person name="Caldana C."/>
            <person name="Canovas D."/>
            <person name="Cerqueira G.C."/>
            <person name="Chen F."/>
            <person name="Chen W."/>
            <person name="Choi C."/>
            <person name="Clum A."/>
            <person name="Dos Santos R.A."/>
            <person name="Damasio A.R."/>
            <person name="Diallinas G."/>
            <person name="Emri T."/>
            <person name="Fekete E."/>
            <person name="Flipphi M."/>
            <person name="Freyberg S."/>
            <person name="Gallo A."/>
            <person name="Gournas C."/>
            <person name="Habgood R."/>
            <person name="Hainaut M."/>
            <person name="Harispe M.L."/>
            <person name="Henrissat B."/>
            <person name="Hilden K.S."/>
            <person name="Hope R."/>
            <person name="Hossain A."/>
            <person name="Karabika E."/>
            <person name="Karaffa L."/>
            <person name="Karanyi Z."/>
            <person name="Krasevec N."/>
            <person name="Kuo A."/>
            <person name="Kusch H."/>
            <person name="LaButti K."/>
            <person name="Lagendijk E.L."/>
            <person name="Lapidus A."/>
            <person name="Levasseur A."/>
            <person name="Lindquist E."/>
            <person name="Lipzen A."/>
            <person name="Logrieco A.F."/>
            <person name="MacCabe A."/>
            <person name="Maekelae M.R."/>
            <person name="Malavazi I."/>
            <person name="Melin P."/>
            <person name="Meyer V."/>
            <person name="Mielnichuk N."/>
            <person name="Miskei M."/>
            <person name="Molnar A.P."/>
            <person name="Mule G."/>
            <person name="Ngan C.Y."/>
            <person name="Orejas M."/>
            <person name="Orosz E."/>
            <person name="Ouedraogo J.P."/>
            <person name="Overkamp K.M."/>
            <person name="Park H.-S."/>
            <person name="Perrone G."/>
            <person name="Piumi F."/>
            <person name="Punt P.J."/>
            <person name="Ram A.F."/>
            <person name="Ramon A."/>
            <person name="Rauscher S."/>
            <person name="Record E."/>
            <person name="Riano-Pachon D.M."/>
            <person name="Robert V."/>
            <person name="Roehrig J."/>
            <person name="Ruller R."/>
            <person name="Salamov A."/>
            <person name="Salih N.S."/>
            <person name="Samson R.A."/>
            <person name="Sandor E."/>
            <person name="Sanguinetti M."/>
            <person name="Schuetze T."/>
            <person name="Sepcic K."/>
            <person name="Shelest E."/>
            <person name="Sherlock G."/>
            <person name="Sophianopoulou V."/>
            <person name="Squina F.M."/>
            <person name="Sun H."/>
            <person name="Susca A."/>
            <person name="Todd R.B."/>
            <person name="Tsang A."/>
            <person name="Unkles S.E."/>
            <person name="van de Wiele N."/>
            <person name="van Rossen-Uffink D."/>
            <person name="Oliveira J.V."/>
            <person name="Vesth T.C."/>
            <person name="Visser J."/>
            <person name="Yu J.-H."/>
            <person name="Zhou M."/>
            <person name="Andersen M.R."/>
            <person name="Archer D.B."/>
            <person name="Baker S.E."/>
            <person name="Benoit I."/>
            <person name="Brakhage A.A."/>
            <person name="Braus G.H."/>
            <person name="Fischer R."/>
            <person name="Frisvad J.C."/>
            <person name="Goldman G.H."/>
            <person name="Houbraken J."/>
            <person name="Oakley B."/>
            <person name="Pocsi I."/>
            <person name="Scazzocchio C."/>
            <person name="Seiboth B."/>
            <person name="vanKuyk P.A."/>
            <person name="Wortman J."/>
            <person name="Dyer P.S."/>
            <person name="Grigoriev I.V."/>
        </authorList>
    </citation>
    <scope>NUCLEOTIDE SEQUENCE [LARGE SCALE GENOMIC DNA]</scope>
    <source>
        <strain evidence="7">CBS 134.48</strain>
    </source>
</reference>
<evidence type="ECO:0000313" key="7">
    <source>
        <dbReference type="Proteomes" id="UP000184304"/>
    </source>
</evidence>
<dbReference type="Gene3D" id="3.20.20.80">
    <property type="entry name" value="Glycosidases"/>
    <property type="match status" value="1"/>
</dbReference>
<dbReference type="InterPro" id="IPR022790">
    <property type="entry name" value="GH26_dom"/>
</dbReference>
<comment type="similarity">
    <text evidence="1 4">Belongs to the glycosyl hydrolase 26 family.</text>
</comment>
<dbReference type="Pfam" id="PF02156">
    <property type="entry name" value="Glyco_hydro_26"/>
    <property type="match status" value="1"/>
</dbReference>
<accession>A0A1L9MZL6</accession>
<dbReference type="STRING" id="767770.A0A1L9MZL6"/>
<gene>
    <name evidence="6" type="ORF">ASPTUDRAFT_930648</name>
</gene>
<evidence type="ECO:0000259" key="5">
    <source>
        <dbReference type="PROSITE" id="PS51764"/>
    </source>
</evidence>
<dbReference type="PANTHER" id="PTHR40079:SF4">
    <property type="entry name" value="GH26 DOMAIN-CONTAINING PROTEIN-RELATED"/>
    <property type="match status" value="1"/>
</dbReference>
<dbReference type="GO" id="GO:0006080">
    <property type="term" value="P:substituted mannan metabolic process"/>
    <property type="evidence" value="ECO:0007669"/>
    <property type="project" value="InterPro"/>
</dbReference>
<dbReference type="PROSITE" id="PS51764">
    <property type="entry name" value="GH26"/>
    <property type="match status" value="1"/>
</dbReference>
<dbReference type="InterPro" id="IPR017853">
    <property type="entry name" value="GH"/>
</dbReference>
<sequence>MRGATVARGARSQAVEDGIQHAGRNEINDLVWHWYAPNCLLDTAEQPWYKGFYTKATCFNVADAVNDSNGTNYQLLLRDIDAIAAQIKRLDRAKVPILFRPLYEPGEGWLWYGIYSPALFKKLWDILYDRITHYGNLQDIVWICNTADPVWYPGNDKCDIAQSITTPLLAAMVPPPTSTRSSRPSRRTRESWPWRKSVPFLIPI</sequence>
<dbReference type="InterPro" id="IPR000805">
    <property type="entry name" value="Glyco_hydro_26"/>
</dbReference>
<evidence type="ECO:0000256" key="2">
    <source>
        <dbReference type="ARBA" id="ARBA00022801"/>
    </source>
</evidence>
<comment type="caution">
    <text evidence="4">Lacks conserved residue(s) required for the propagation of feature annotation.</text>
</comment>
<dbReference type="GO" id="GO:0016985">
    <property type="term" value="F:mannan endo-1,4-beta-mannosidase activity"/>
    <property type="evidence" value="ECO:0007669"/>
    <property type="project" value="InterPro"/>
</dbReference>
<dbReference type="Proteomes" id="UP000184304">
    <property type="component" value="Unassembled WGS sequence"/>
</dbReference>
<keyword evidence="2" id="KW-0378">Hydrolase</keyword>
<dbReference type="PANTHER" id="PTHR40079">
    <property type="entry name" value="MANNAN ENDO-1,4-BETA-MANNOSIDASE E-RELATED"/>
    <property type="match status" value="1"/>
</dbReference>
<feature type="domain" description="GH26" evidence="5">
    <location>
        <begin position="1"/>
        <end position="204"/>
    </location>
</feature>
<protein>
    <recommendedName>
        <fullName evidence="5">GH26 domain-containing protein</fullName>
    </recommendedName>
</protein>